<feature type="signal peptide" evidence="1">
    <location>
        <begin position="1"/>
        <end position="19"/>
    </location>
</feature>
<proteinExistence type="predicted"/>
<evidence type="ECO:0000313" key="3">
    <source>
        <dbReference type="Proteomes" id="UP000241190"/>
    </source>
</evidence>
<keyword evidence="3" id="KW-1185">Reference proteome</keyword>
<feature type="chain" id="PRO_5045068383" description="DUF2987 domain-containing protein" evidence="1">
    <location>
        <begin position="20"/>
        <end position="228"/>
    </location>
</feature>
<evidence type="ECO:0000256" key="1">
    <source>
        <dbReference type="SAM" id="SignalP"/>
    </source>
</evidence>
<gene>
    <name evidence="2" type="ORF">C9J52_11905</name>
</gene>
<accession>A0ABX5GR08</accession>
<keyword evidence="1" id="KW-0732">Signal</keyword>
<protein>
    <recommendedName>
        <fullName evidence="4">DUF2987 domain-containing protein</fullName>
    </recommendedName>
</protein>
<comment type="caution">
    <text evidence="2">The sequence shown here is derived from an EMBL/GenBank/DDBJ whole genome shotgun (WGS) entry which is preliminary data.</text>
</comment>
<dbReference type="RefSeq" id="WP_045037091.1">
    <property type="nucleotide sequence ID" value="NZ_JZSR01000016.1"/>
</dbReference>
<name>A0ABX5GR08_9GAMM</name>
<dbReference type="Proteomes" id="UP000241190">
    <property type="component" value="Unassembled WGS sequence"/>
</dbReference>
<reference evidence="2 3" key="1">
    <citation type="submission" date="2018-03" db="EMBL/GenBank/DDBJ databases">
        <title>Whole genome sequencing of Histamine producing bacteria.</title>
        <authorList>
            <person name="Butler K."/>
        </authorList>
    </citation>
    <scope>NUCLEOTIDE SEQUENCE [LARGE SCALE GENOMIC DNA]</scope>
    <source>
        <strain evidence="2 3">ATCC 51761</strain>
    </source>
</reference>
<sequence length="228" mass="25053">MKKTSIAFILAFLSQSALASDDFEIKNLDILAYSGSQDVSLMDAISGDQWDVSYDYATRKGNEYQVQLRVKPKVNDVLEGREVSDTGSSNLVIGPFTVPLSLDAYNNFSKMPESLPGYLNNLLPMMPLNIWGESVNVDIQSITFDETTRDVIIKFNFESEKEIENLPIVAGFTGIWLKGVTHTTFSAAVGKAVGRSSLSCDETTKVCSVKLVKTSDPSSQIFPISNKD</sequence>
<evidence type="ECO:0000313" key="2">
    <source>
        <dbReference type="EMBL" id="PSW95116.1"/>
    </source>
</evidence>
<organism evidence="2 3">
    <name type="scientific">Photobacterium iliopiscarium</name>
    <dbReference type="NCBI Taxonomy" id="56192"/>
    <lineage>
        <taxon>Bacteria</taxon>
        <taxon>Pseudomonadati</taxon>
        <taxon>Pseudomonadota</taxon>
        <taxon>Gammaproteobacteria</taxon>
        <taxon>Vibrionales</taxon>
        <taxon>Vibrionaceae</taxon>
        <taxon>Photobacterium</taxon>
    </lineage>
</organism>
<evidence type="ECO:0008006" key="4">
    <source>
        <dbReference type="Google" id="ProtNLM"/>
    </source>
</evidence>
<dbReference type="EMBL" id="PYOP01000018">
    <property type="protein sequence ID" value="PSW95116.1"/>
    <property type="molecule type" value="Genomic_DNA"/>
</dbReference>